<name>A0A368XD00_9BACI</name>
<dbReference type="OrthoDB" id="2574794at2"/>
<accession>A0A368XD00</accession>
<feature type="transmembrane region" description="Helical" evidence="6">
    <location>
        <begin position="107"/>
        <end position="124"/>
    </location>
</feature>
<comment type="caution">
    <text evidence="8">The sequence shown here is derived from an EMBL/GenBank/DDBJ whole genome shotgun (WGS) entry which is preliminary data.</text>
</comment>
<dbReference type="EMBL" id="QPJJ01000010">
    <property type="protein sequence ID" value="RCW65843.1"/>
    <property type="molecule type" value="Genomic_DNA"/>
</dbReference>
<reference evidence="8 9" key="1">
    <citation type="submission" date="2018-07" db="EMBL/GenBank/DDBJ databases">
        <title>Genomic Encyclopedia of Type Strains, Phase IV (KMG-IV): sequencing the most valuable type-strain genomes for metagenomic binning, comparative biology and taxonomic classification.</title>
        <authorList>
            <person name="Goeker M."/>
        </authorList>
    </citation>
    <scope>NUCLEOTIDE SEQUENCE [LARGE SCALE GENOMIC DNA]</scope>
    <source>
        <strain evidence="8 9">DSM 27696</strain>
    </source>
</reference>
<protein>
    <submittedName>
        <fullName evidence="8">Tight adherence protein C</fullName>
    </submittedName>
</protein>
<dbReference type="GO" id="GO:0005886">
    <property type="term" value="C:plasma membrane"/>
    <property type="evidence" value="ECO:0007669"/>
    <property type="project" value="UniProtKB-SubCell"/>
</dbReference>
<evidence type="ECO:0000313" key="9">
    <source>
        <dbReference type="Proteomes" id="UP000252585"/>
    </source>
</evidence>
<dbReference type="InterPro" id="IPR018076">
    <property type="entry name" value="T2SS_GspF_dom"/>
</dbReference>
<dbReference type="Pfam" id="PF00482">
    <property type="entry name" value="T2SSF"/>
    <property type="match status" value="1"/>
</dbReference>
<feature type="transmembrane region" description="Helical" evidence="6">
    <location>
        <begin position="130"/>
        <end position="147"/>
    </location>
</feature>
<organism evidence="8 9">
    <name type="scientific">Saliterribacillus persicus</name>
    <dbReference type="NCBI Taxonomy" id="930114"/>
    <lineage>
        <taxon>Bacteria</taxon>
        <taxon>Bacillati</taxon>
        <taxon>Bacillota</taxon>
        <taxon>Bacilli</taxon>
        <taxon>Bacillales</taxon>
        <taxon>Bacillaceae</taxon>
        <taxon>Saliterribacillus</taxon>
    </lineage>
</organism>
<keyword evidence="2" id="KW-1003">Cell membrane</keyword>
<evidence type="ECO:0000256" key="3">
    <source>
        <dbReference type="ARBA" id="ARBA00022692"/>
    </source>
</evidence>
<evidence type="ECO:0000256" key="2">
    <source>
        <dbReference type="ARBA" id="ARBA00022475"/>
    </source>
</evidence>
<keyword evidence="4 6" id="KW-1133">Transmembrane helix</keyword>
<evidence type="ECO:0000256" key="5">
    <source>
        <dbReference type="ARBA" id="ARBA00023136"/>
    </source>
</evidence>
<dbReference type="PANTHER" id="PTHR35007:SF2">
    <property type="entry name" value="PILUS ASSEMBLE PROTEIN"/>
    <property type="match status" value="1"/>
</dbReference>
<evidence type="ECO:0000256" key="4">
    <source>
        <dbReference type="ARBA" id="ARBA00022989"/>
    </source>
</evidence>
<feature type="transmembrane region" description="Helical" evidence="6">
    <location>
        <begin position="274"/>
        <end position="299"/>
    </location>
</feature>
<dbReference type="AlphaFoldDB" id="A0A368XD00"/>
<feature type="transmembrane region" description="Helical" evidence="6">
    <location>
        <begin position="6"/>
        <end position="29"/>
    </location>
</feature>
<gene>
    <name evidence="8" type="ORF">DFR57_11060</name>
</gene>
<proteinExistence type="predicted"/>
<keyword evidence="9" id="KW-1185">Reference proteome</keyword>
<dbReference type="PANTHER" id="PTHR35007">
    <property type="entry name" value="INTEGRAL MEMBRANE PROTEIN-RELATED"/>
    <property type="match status" value="1"/>
</dbReference>
<keyword evidence="5 6" id="KW-0472">Membrane</keyword>
<evidence type="ECO:0000313" key="8">
    <source>
        <dbReference type="EMBL" id="RCW65843.1"/>
    </source>
</evidence>
<dbReference type="RefSeq" id="WP_114353507.1">
    <property type="nucleotide sequence ID" value="NZ_QPJJ01000010.1"/>
</dbReference>
<feature type="domain" description="Type II secretion system protein GspF" evidence="7">
    <location>
        <begin position="165"/>
        <end position="289"/>
    </location>
</feature>
<evidence type="ECO:0000256" key="6">
    <source>
        <dbReference type="SAM" id="Phobius"/>
    </source>
</evidence>
<evidence type="ECO:0000259" key="7">
    <source>
        <dbReference type="Pfam" id="PF00482"/>
    </source>
</evidence>
<evidence type="ECO:0000256" key="1">
    <source>
        <dbReference type="ARBA" id="ARBA00004651"/>
    </source>
</evidence>
<keyword evidence="3 6" id="KW-0812">Transmembrane</keyword>
<dbReference type="Proteomes" id="UP000252585">
    <property type="component" value="Unassembled WGS sequence"/>
</dbReference>
<comment type="subcellular location">
    <subcellularLocation>
        <location evidence="1">Cell membrane</location>
        <topology evidence="1">Multi-pass membrane protein</topology>
    </subcellularLocation>
</comment>
<sequence length="310" mass="35776">MDGLIIIFLLLTLLFIGLSLRSFYSYTVYKQELRKELKEQTYVQNIFEKKETRKDKMLAKVFQYADDFSHIGQRINFYSENHDVKKWLMQAGYPYQLTVDRFQGLKIFFMIIGVIIGGIGLILRLPFSELTVIIYPVVGYVGVIFWMKDKAKKRQEELAYQLPDFLDTMSVTLKAGLGLDQALRDIVPYFEGPVQEEFGRFIQEISVGVPRGEAYRTLLNRNESKEFQLLIKALIQGERLGIPISKTFEQQAEEMRKIKKELIKEKAAKASPKVTLITTFVVLPSSLVLIGGLMIINMFSQNSNIFQLLQ</sequence>